<dbReference type="InterPro" id="IPR025164">
    <property type="entry name" value="Toastrack_DUF4097"/>
</dbReference>
<evidence type="ECO:0000313" key="3">
    <source>
        <dbReference type="EMBL" id="QGQ97793.1"/>
    </source>
</evidence>
<name>A0A6B8RQM9_9BACL</name>
<proteinExistence type="predicted"/>
<dbReference type="EMBL" id="CP034235">
    <property type="protein sequence ID" value="QGQ97793.1"/>
    <property type="molecule type" value="Genomic_DNA"/>
</dbReference>
<keyword evidence="4" id="KW-1185">Reference proteome</keyword>
<dbReference type="OrthoDB" id="2569356at2"/>
<reference evidence="4" key="1">
    <citation type="submission" date="2018-11" db="EMBL/GenBank/DDBJ databases">
        <title>Complete genome sequence of Paenibacillus sp. ML311-T8.</title>
        <authorList>
            <person name="Nam Y.-D."/>
            <person name="Kang J."/>
            <person name="Chung W.-H."/>
            <person name="Park Y.S."/>
        </authorList>
    </citation>
    <scope>NUCLEOTIDE SEQUENCE [LARGE SCALE GENOMIC DNA]</scope>
    <source>
        <strain evidence="4">ML311-T8</strain>
    </source>
</reference>
<keyword evidence="1" id="KW-1133">Transmembrane helix</keyword>
<keyword evidence="1" id="KW-0812">Transmembrane</keyword>
<dbReference type="AlphaFoldDB" id="A0A6B8RQM9"/>
<dbReference type="Pfam" id="PF13349">
    <property type="entry name" value="DUF4097"/>
    <property type="match status" value="1"/>
</dbReference>
<dbReference type="RefSeq" id="WP_155702893.1">
    <property type="nucleotide sequence ID" value="NZ_CP034235.1"/>
</dbReference>
<keyword evidence="1" id="KW-0472">Membrane</keyword>
<sequence length="267" mass="29223">MSSATIRRIKNLALIGLIIGILGNGVLYLQGISPFNLTVVDQSYTAEAGTIQNLEVNSSIDNMIVKPSLDDQFHFRILGKVSHSPKTSEFEYKLTTDRDTLKFTLPENWKLQFGVAISNIHLEISVPKKLFKRISIKSSSGDITISDIQSEVIQLENSSGNIKTQNITGQLKLVTGSGDIRVDLNKLEQDLSFKTGSGTFKLNLLQAPLAIETNLTTKSGEIEQKLPNLLFKDSPDSEKQQSGVLGSNGFKVEGSTRSGDITIKVVK</sequence>
<protein>
    <recommendedName>
        <fullName evidence="2">DUF4097 domain-containing protein</fullName>
    </recommendedName>
</protein>
<feature type="transmembrane region" description="Helical" evidence="1">
    <location>
        <begin position="12"/>
        <end position="29"/>
    </location>
</feature>
<dbReference type="KEGG" id="ppsc:EHS13_24335"/>
<accession>A0A6B8RQM9</accession>
<dbReference type="Gene3D" id="2.160.20.120">
    <property type="match status" value="1"/>
</dbReference>
<organism evidence="3 4">
    <name type="scientific">Paenibacillus psychroresistens</name>
    <dbReference type="NCBI Taxonomy" id="1778678"/>
    <lineage>
        <taxon>Bacteria</taxon>
        <taxon>Bacillati</taxon>
        <taxon>Bacillota</taxon>
        <taxon>Bacilli</taxon>
        <taxon>Bacillales</taxon>
        <taxon>Paenibacillaceae</taxon>
        <taxon>Paenibacillus</taxon>
    </lineage>
</organism>
<evidence type="ECO:0000256" key="1">
    <source>
        <dbReference type="SAM" id="Phobius"/>
    </source>
</evidence>
<feature type="domain" description="DUF4097" evidence="2">
    <location>
        <begin position="132"/>
        <end position="264"/>
    </location>
</feature>
<dbReference type="Proteomes" id="UP000426246">
    <property type="component" value="Chromosome"/>
</dbReference>
<evidence type="ECO:0000259" key="2">
    <source>
        <dbReference type="Pfam" id="PF13349"/>
    </source>
</evidence>
<evidence type="ECO:0000313" key="4">
    <source>
        <dbReference type="Proteomes" id="UP000426246"/>
    </source>
</evidence>
<gene>
    <name evidence="3" type="ORF">EHS13_24335</name>
</gene>